<keyword evidence="3" id="KW-0489">Methyltransferase</keyword>
<dbReference type="InterPro" id="IPR029063">
    <property type="entry name" value="SAM-dependent_MTases_sf"/>
</dbReference>
<dbReference type="CDD" id="cd02440">
    <property type="entry name" value="AdoMet_MTases"/>
    <property type="match status" value="1"/>
</dbReference>
<dbReference type="REBASE" id="198063">
    <property type="entry name" value="M.Hpy355ORF7005P"/>
</dbReference>
<accession>A0A083YFQ6</accession>
<dbReference type="SUPFAM" id="SSF53335">
    <property type="entry name" value="S-adenosyl-L-methionine-dependent methyltransferases"/>
    <property type="match status" value="1"/>
</dbReference>
<dbReference type="EMBL" id="QEHH01000031">
    <property type="protein sequence ID" value="RKV58245.1"/>
    <property type="molecule type" value="Genomic_DNA"/>
</dbReference>
<dbReference type="GO" id="GO:0009007">
    <property type="term" value="F:site-specific DNA-methyltransferase (adenine-specific) activity"/>
    <property type="evidence" value="ECO:0007669"/>
    <property type="project" value="UniProtKB-EC"/>
</dbReference>
<dbReference type="Gene3D" id="3.40.50.150">
    <property type="entry name" value="Vaccinia Virus protein VP39"/>
    <property type="match status" value="1"/>
</dbReference>
<evidence type="ECO:0000313" key="4">
    <source>
        <dbReference type="Proteomes" id="UP000279456"/>
    </source>
</evidence>
<name>A0A083YFQ6_HELPX</name>
<dbReference type="PROSITE" id="PS00092">
    <property type="entry name" value="N6_MTASE"/>
    <property type="match status" value="1"/>
</dbReference>
<dbReference type="Proteomes" id="UP000279456">
    <property type="component" value="Unassembled WGS sequence"/>
</dbReference>
<protein>
    <submittedName>
        <fullName evidence="2 3">SAM-dependent methyltransferase</fullName>
    </submittedName>
</protein>
<sequence length="432" mass="50860">MLTLSLIEKRPFLNHERIKLHSFSQIKAYFDTLNFDTSHFVNSNDICTPLDCVKEMIDTIPSDFFKQEHLKILDCCCGNGNFFAYLETKTSLNNLYFNEINPKRIEHVKKYFGNNIHLSCKDFLKFDRATLYDLIVANPPFAKFNALGRTSKNHNLARDFIKKALELTKNGGYILFIVPNHWMSFSDRNVLPNLLSQYQFIHLNIGGAKKYFKKVGSSFTWFLLQKIPNQKSFIVENHYTLKDKQRVSLKTRLNFIPLYLNELVCSILDKTINNTHLPTYKIETTSFLHRTTKKEFLSPIQNKDYPYKLIHTPSQVVYSKIPHKYQEGYKVFLSLTNQYSTFIDNCGMTQSIAFVRCKNYEEALKIKTELDNEIYLFLNNLTRYGNFNNIRVLQHLPLLESIVLNKQELEFIQKFNGAYYGKKKERYNFKEC</sequence>
<evidence type="ECO:0000313" key="3">
    <source>
        <dbReference type="EMBL" id="RKV58245.1"/>
    </source>
</evidence>
<feature type="domain" description="Type II methyltransferase M.TaqI-like" evidence="1">
    <location>
        <begin position="89"/>
        <end position="203"/>
    </location>
</feature>
<dbReference type="REBASE" id="110928">
    <property type="entry name" value="M.HpyC2025ORF2115P"/>
</dbReference>
<dbReference type="Proteomes" id="UP000319650">
    <property type="component" value="Unassembled WGS sequence"/>
</dbReference>
<dbReference type="AlphaFoldDB" id="A0A083YFQ6"/>
<proteinExistence type="predicted"/>
<comment type="caution">
    <text evidence="3">The sequence shown here is derived from an EMBL/GenBank/DDBJ whole genome shotgun (WGS) entry which is preliminary data.</text>
</comment>
<organism evidence="3 4">
    <name type="scientific">Helicobacter pylori</name>
    <name type="common">Campylobacter pylori</name>
    <dbReference type="NCBI Taxonomy" id="210"/>
    <lineage>
        <taxon>Bacteria</taxon>
        <taxon>Pseudomonadati</taxon>
        <taxon>Campylobacterota</taxon>
        <taxon>Epsilonproteobacteria</taxon>
        <taxon>Campylobacterales</taxon>
        <taxon>Helicobacteraceae</taxon>
        <taxon>Helicobacter</taxon>
    </lineage>
</organism>
<evidence type="ECO:0000313" key="5">
    <source>
        <dbReference type="Proteomes" id="UP000319650"/>
    </source>
</evidence>
<dbReference type="Pfam" id="PF07669">
    <property type="entry name" value="Eco57I"/>
    <property type="match status" value="1"/>
</dbReference>
<dbReference type="GO" id="GO:0003676">
    <property type="term" value="F:nucleic acid binding"/>
    <property type="evidence" value="ECO:0007669"/>
    <property type="project" value="InterPro"/>
</dbReference>
<dbReference type="InterPro" id="IPR011639">
    <property type="entry name" value="MethylTrfase_TaqI-like_dom"/>
</dbReference>
<dbReference type="GO" id="GO:0006304">
    <property type="term" value="P:DNA modification"/>
    <property type="evidence" value="ECO:0007669"/>
    <property type="project" value="InterPro"/>
</dbReference>
<reference evidence="3 4" key="2">
    <citation type="submission" date="2018-04" db="EMBL/GenBank/DDBJ databases">
        <title>Complete genome sequences of Helicobacter pylori.</title>
        <authorList>
            <person name="Palau M."/>
            <person name="Minana-Galbis D."/>
        </authorList>
    </citation>
    <scope>NUCLEOTIDE SEQUENCE [LARGE SCALE GENOMIC DNA]</scope>
    <source>
        <strain evidence="3 4">B126</strain>
    </source>
</reference>
<dbReference type="GO" id="GO:0032259">
    <property type="term" value="P:methylation"/>
    <property type="evidence" value="ECO:0007669"/>
    <property type="project" value="UniProtKB-KW"/>
</dbReference>
<dbReference type="PRINTS" id="PR00507">
    <property type="entry name" value="N12N6MTFRASE"/>
</dbReference>
<dbReference type="EMBL" id="MUPN01000524">
    <property type="protein sequence ID" value="OOQ38445.1"/>
    <property type="molecule type" value="Genomic_DNA"/>
</dbReference>
<evidence type="ECO:0000259" key="1">
    <source>
        <dbReference type="Pfam" id="PF07669"/>
    </source>
</evidence>
<dbReference type="RefSeq" id="WP_000956970.1">
    <property type="nucleotide sequence ID" value="NZ_JACTDT010000025.1"/>
</dbReference>
<dbReference type="InterPro" id="IPR002052">
    <property type="entry name" value="DNA_methylase_N6_adenine_CS"/>
</dbReference>
<gene>
    <name evidence="2" type="ORF">B0X64_09200</name>
    <name evidence="3" type="ORF">DD776_06475</name>
</gene>
<reference evidence="2 5" key="1">
    <citation type="journal article" date="2017" name="Front. Cell. Infect. Microbiol.">
        <title>Whole Genome Sequence and Phylogenetic Analysis Show Helicobacter pylori Strains from Latin America Have Followed a Unique Evolution Pathway.</title>
        <authorList>
            <person name="Munoz-Ramirez Z.Y."/>
            <person name="Mendez-Tenorio A."/>
            <person name="Kato I."/>
            <person name="Bravo M.M."/>
            <person name="Rizzato C."/>
            <person name="Thorell K."/>
            <person name="Torres R.C."/>
            <person name="Aviles-Jimenez F."/>
            <person name="Camorlinga M."/>
            <person name="Canzian F."/>
            <person name="Torres J."/>
        </authorList>
    </citation>
    <scope>NUCLEOTIDE SEQUENCE [LARGE SCALE GENOMIC DNA]</scope>
    <source>
        <strain evidence="2 5">CM22351</strain>
    </source>
</reference>
<evidence type="ECO:0000313" key="2">
    <source>
        <dbReference type="EMBL" id="OOQ38445.1"/>
    </source>
</evidence>
<keyword evidence="3" id="KW-0808">Transferase</keyword>